<keyword evidence="8" id="KW-0449">Lipoprotein</keyword>
<dbReference type="InterPro" id="IPR018152">
    <property type="entry name" value="SOD_Cu/Zn_BS"/>
</dbReference>
<dbReference type="EMBL" id="AB558958">
    <property type="protein sequence ID" value="BAJ79017.1"/>
    <property type="molecule type" value="mRNA"/>
</dbReference>
<dbReference type="PANTHER" id="PTHR10003">
    <property type="entry name" value="SUPEROXIDE DISMUTASE CU-ZN -RELATED"/>
    <property type="match status" value="1"/>
</dbReference>
<comment type="catalytic activity">
    <reaction evidence="9">
        <text>2 superoxide + 2 H(+) = H2O2 + O2</text>
        <dbReference type="Rhea" id="RHEA:20696"/>
        <dbReference type="ChEBI" id="CHEBI:15378"/>
        <dbReference type="ChEBI" id="CHEBI:15379"/>
        <dbReference type="ChEBI" id="CHEBI:16240"/>
        <dbReference type="ChEBI" id="CHEBI:18421"/>
        <dbReference type="EC" id="1.15.1.1"/>
    </reaction>
</comment>
<keyword evidence="8" id="KW-0564">Palmitate</keyword>
<dbReference type="InterPro" id="IPR001424">
    <property type="entry name" value="SOD_Cu_Zn_dom"/>
</dbReference>
<dbReference type="InterPro" id="IPR036423">
    <property type="entry name" value="SOD-like_Cu/Zn_dom_sf"/>
</dbReference>
<evidence type="ECO:0000256" key="1">
    <source>
        <dbReference type="ARBA" id="ARBA00003917"/>
    </source>
</evidence>
<keyword evidence="3 9" id="KW-0479">Metal-binding</keyword>
<comment type="function">
    <text evidence="1 9">Destroys radicals which are normally produced within the cells and which are toxic to biological systems.</text>
</comment>
<dbReference type="FunFam" id="2.60.40.200:FF:000001">
    <property type="entry name" value="Superoxide dismutase [Cu-Zn]"/>
    <property type="match status" value="1"/>
</dbReference>
<accession>E9RFG1</accession>
<dbReference type="PROSITE" id="PS00332">
    <property type="entry name" value="SOD_CU_ZN_2"/>
    <property type="match status" value="1"/>
</dbReference>
<evidence type="ECO:0000259" key="10">
    <source>
        <dbReference type="Pfam" id="PF00080"/>
    </source>
</evidence>
<reference evidence="11" key="1">
    <citation type="journal article" date="2011" name="PLoS ONE">
        <title>Tolerance of spermatogonia to oxidative stress is due to high levels of zn and cu/zn superoxide dismutase.</title>
        <authorList>
            <person name="Celino F.T."/>
            <person name="Yamaguchi S."/>
            <person name="Miura C."/>
            <person name="Ohta T."/>
            <person name="Tozawa Y."/>
            <person name="Iwai T."/>
            <person name="Miura T."/>
        </authorList>
    </citation>
    <scope>NUCLEOTIDE SEQUENCE</scope>
    <source>
        <tissue evidence="11">Testis</tissue>
    </source>
</reference>
<dbReference type="PROSITE" id="PS00087">
    <property type="entry name" value="SOD_CU_ZN_1"/>
    <property type="match status" value="1"/>
</dbReference>
<feature type="domain" description="Superoxide dismutase copper/zinc binding" evidence="10">
    <location>
        <begin position="16"/>
        <end position="150"/>
    </location>
</feature>
<dbReference type="GO" id="GO:0005507">
    <property type="term" value="F:copper ion binding"/>
    <property type="evidence" value="ECO:0007669"/>
    <property type="project" value="InterPro"/>
</dbReference>
<sequence>MALKAVCVLKGTGDATGTVFFEQGSDSAPVHVTGQISGLTPGEHGFHVHVFGDNTNGCISAGPHFNPHNKTHGGPKDEVRHVGDLGNVTAGDDGVAKIDIKDRMLTLTGPQSIIGRTMVIHEKADDLGKGGNDESLKTGNAGGRLACGVIGITQ</sequence>
<dbReference type="InterPro" id="IPR024134">
    <property type="entry name" value="SOD_Cu/Zn_/chaperone"/>
</dbReference>
<protein>
    <recommendedName>
        <fullName evidence="9">Superoxide dismutase [Cu-Zn]</fullName>
        <ecNumber evidence="9">1.15.1.1</ecNumber>
    </recommendedName>
</protein>
<gene>
    <name evidence="11" type="primary">sod-1</name>
</gene>
<evidence type="ECO:0000256" key="6">
    <source>
        <dbReference type="ARBA" id="ARBA00023002"/>
    </source>
</evidence>
<dbReference type="SUPFAM" id="SSF49329">
    <property type="entry name" value="Cu,Zn superoxide dismutase-like"/>
    <property type="match status" value="1"/>
</dbReference>
<evidence type="ECO:0000256" key="2">
    <source>
        <dbReference type="ARBA" id="ARBA00010457"/>
    </source>
</evidence>
<comment type="cofactor">
    <cofactor evidence="9">
        <name>Cu cation</name>
        <dbReference type="ChEBI" id="CHEBI:23378"/>
    </cofactor>
    <text evidence="9">Binds 1 copper ion per subunit.</text>
</comment>
<dbReference type="AlphaFoldDB" id="E9RFG1"/>
<keyword evidence="4 9" id="KW-0862">Zinc</keyword>
<comment type="similarity">
    <text evidence="2 9">Belongs to the Cu-Zn superoxide dismutase family.</text>
</comment>
<keyword evidence="5" id="KW-0049">Antioxidant</keyword>
<keyword evidence="6 9" id="KW-0560">Oxidoreductase</keyword>
<evidence type="ECO:0000256" key="7">
    <source>
        <dbReference type="ARBA" id="ARBA00023008"/>
    </source>
</evidence>
<name>E9RFG1_ANGJA</name>
<dbReference type="GO" id="GO:0004784">
    <property type="term" value="F:superoxide dismutase activity"/>
    <property type="evidence" value="ECO:0007669"/>
    <property type="project" value="UniProtKB-EC"/>
</dbReference>
<evidence type="ECO:0000313" key="11">
    <source>
        <dbReference type="EMBL" id="BAJ79017.1"/>
    </source>
</evidence>
<evidence type="ECO:0000256" key="5">
    <source>
        <dbReference type="ARBA" id="ARBA00022862"/>
    </source>
</evidence>
<dbReference type="EC" id="1.15.1.1" evidence="9"/>
<evidence type="ECO:0000256" key="3">
    <source>
        <dbReference type="ARBA" id="ARBA00022723"/>
    </source>
</evidence>
<comment type="cofactor">
    <cofactor evidence="9">
        <name>Zn(2+)</name>
        <dbReference type="ChEBI" id="CHEBI:29105"/>
    </cofactor>
    <text evidence="9">Binds 1 zinc ion per subunit.</text>
</comment>
<organism evidence="11">
    <name type="scientific">Anguilla japonica</name>
    <name type="common">Japanese eel</name>
    <dbReference type="NCBI Taxonomy" id="7937"/>
    <lineage>
        <taxon>Eukaryota</taxon>
        <taxon>Metazoa</taxon>
        <taxon>Chordata</taxon>
        <taxon>Craniata</taxon>
        <taxon>Vertebrata</taxon>
        <taxon>Euteleostomi</taxon>
        <taxon>Actinopterygii</taxon>
        <taxon>Neopterygii</taxon>
        <taxon>Teleostei</taxon>
        <taxon>Anguilliformes</taxon>
        <taxon>Anguillidae</taxon>
        <taxon>Anguilla</taxon>
    </lineage>
</organism>
<evidence type="ECO:0000256" key="9">
    <source>
        <dbReference type="RuleBase" id="RU000393"/>
    </source>
</evidence>
<evidence type="ECO:0000256" key="8">
    <source>
        <dbReference type="ARBA" id="ARBA00023139"/>
    </source>
</evidence>
<dbReference type="Gene3D" id="2.60.40.200">
    <property type="entry name" value="Superoxide dismutase, copper/zinc binding domain"/>
    <property type="match status" value="1"/>
</dbReference>
<dbReference type="CDD" id="cd00305">
    <property type="entry name" value="Cu-Zn_Superoxide_Dismutase"/>
    <property type="match status" value="1"/>
</dbReference>
<keyword evidence="7 9" id="KW-0186">Copper</keyword>
<proteinExistence type="evidence at transcript level"/>
<evidence type="ECO:0000256" key="4">
    <source>
        <dbReference type="ARBA" id="ARBA00022833"/>
    </source>
</evidence>
<dbReference type="PRINTS" id="PR00068">
    <property type="entry name" value="CUZNDISMTASE"/>
</dbReference>
<dbReference type="Pfam" id="PF00080">
    <property type="entry name" value="Sod_Cu"/>
    <property type="match status" value="1"/>
</dbReference>